<dbReference type="Proteomes" id="UP000249065">
    <property type="component" value="Unassembled WGS sequence"/>
</dbReference>
<dbReference type="InterPro" id="IPR003692">
    <property type="entry name" value="Hydantoinase_B"/>
</dbReference>
<dbReference type="OrthoDB" id="9761586at2"/>
<accession>A0A327M9H6</accession>
<feature type="domain" description="Hydantoinase B/oxoprolinase" evidence="1">
    <location>
        <begin position="7"/>
        <end position="532"/>
    </location>
</feature>
<protein>
    <submittedName>
        <fullName evidence="2">Hydantoinase B/oxoprolinase family protein</fullName>
    </submittedName>
</protein>
<proteinExistence type="predicted"/>
<dbReference type="PANTHER" id="PTHR11365">
    <property type="entry name" value="5-OXOPROLINASE RELATED"/>
    <property type="match status" value="1"/>
</dbReference>
<organism evidence="2 3">
    <name type="scientific">Roseicella frigidaeris</name>
    <dbReference type="NCBI Taxonomy" id="2230885"/>
    <lineage>
        <taxon>Bacteria</taxon>
        <taxon>Pseudomonadati</taxon>
        <taxon>Pseudomonadota</taxon>
        <taxon>Alphaproteobacteria</taxon>
        <taxon>Acetobacterales</taxon>
        <taxon>Roseomonadaceae</taxon>
        <taxon>Roseicella</taxon>
    </lineage>
</organism>
<reference evidence="3" key="1">
    <citation type="submission" date="2018-06" db="EMBL/GenBank/DDBJ databases">
        <authorList>
            <person name="Khan S.A."/>
        </authorList>
    </citation>
    <scope>NUCLEOTIDE SEQUENCE [LARGE SCALE GENOMIC DNA]</scope>
    <source>
        <strain evidence="3">DB-1506</strain>
    </source>
</reference>
<dbReference type="RefSeq" id="WP_111469808.1">
    <property type="nucleotide sequence ID" value="NZ_QLIX01000006.1"/>
</dbReference>
<evidence type="ECO:0000259" key="1">
    <source>
        <dbReference type="Pfam" id="PF02538"/>
    </source>
</evidence>
<dbReference type="Pfam" id="PF02538">
    <property type="entry name" value="Hydantoinase_B"/>
    <property type="match status" value="1"/>
</dbReference>
<dbReference type="PANTHER" id="PTHR11365:SF23">
    <property type="entry name" value="HYPOTHETICAL 5-OXOPROLINASE (EUROFUNG)-RELATED"/>
    <property type="match status" value="1"/>
</dbReference>
<dbReference type="GO" id="GO:0005829">
    <property type="term" value="C:cytosol"/>
    <property type="evidence" value="ECO:0007669"/>
    <property type="project" value="TreeGrafter"/>
</dbReference>
<name>A0A327M9H6_9PROT</name>
<dbReference type="InterPro" id="IPR045079">
    <property type="entry name" value="Oxoprolinase-like"/>
</dbReference>
<evidence type="ECO:0000313" key="3">
    <source>
        <dbReference type="Proteomes" id="UP000249065"/>
    </source>
</evidence>
<evidence type="ECO:0000313" key="2">
    <source>
        <dbReference type="EMBL" id="RAI59056.1"/>
    </source>
</evidence>
<comment type="caution">
    <text evidence="2">The sequence shown here is derived from an EMBL/GenBank/DDBJ whole genome shotgun (WGS) entry which is preliminary data.</text>
</comment>
<gene>
    <name evidence="2" type="ORF">DOO78_11000</name>
</gene>
<dbReference type="AlphaFoldDB" id="A0A327M9H6"/>
<keyword evidence="3" id="KW-1185">Reference proteome</keyword>
<dbReference type="EMBL" id="QLIX01000006">
    <property type="protein sequence ID" value="RAI59056.1"/>
    <property type="molecule type" value="Genomic_DNA"/>
</dbReference>
<sequence length="597" mass="64739">MTATAIDPIEFELFRNALFSIADEMALTVHRTTYSAVLKDNMDYSTAFCDGQGRLVAQGLTLPSHLGSIPEALGAVLRRYGDSMAEGDIFVLNDPFEGGMHLPDIFLFQPIFMGGERLAIAATICHHTDVGGRVPGSNASDSTEIFQEGLRIPPLRLYERGRMNETLRALIERNVRVPVKVFGDLRAQLAACTIAERAFRDLVARVGVETTRLSMGALLDHAEALTRAALRDLPDGEWRFEDHIDDDGVELGKPIPLRVRVEKRGDRMLVDWTGTSPQVKGAINNTLSFTRSASYCGIRSILPANIPNNEGYFRAIEVVAPEGSIANAVLPAACAARGLTGFRMVDCLFGALAQMLPDRVGAAGDGGNLGVSVGGWRRPPGGDGVRREPFIYVDFTCSAWGGRPFADGCDGNSHMFANMASPSIEVTEAEQPIQITRYEFLPDTMGPGQYRGGAPFCREYRFLEEEGVLQVRADRRAFLPFGLQGGGAGAPSMNWLVRDGVTEALPSKFCITLKRDDISRLEVPGGGGWGDPLARDPALVLRDARNGLVSPEAARRDYGVVLTPDWRVDAAATAALRAERQAARPGPLPAVTRERLA</sequence>
<dbReference type="GO" id="GO:0006749">
    <property type="term" value="P:glutathione metabolic process"/>
    <property type="evidence" value="ECO:0007669"/>
    <property type="project" value="TreeGrafter"/>
</dbReference>
<dbReference type="GO" id="GO:0017168">
    <property type="term" value="F:5-oxoprolinase (ATP-hydrolyzing) activity"/>
    <property type="evidence" value="ECO:0007669"/>
    <property type="project" value="TreeGrafter"/>
</dbReference>